<organism evidence="2">
    <name type="scientific">Streptomyces rimofaciens</name>
    <dbReference type="NCBI Taxonomy" id="504097"/>
    <lineage>
        <taxon>Bacteria</taxon>
        <taxon>Bacillati</taxon>
        <taxon>Actinomycetota</taxon>
        <taxon>Actinomycetes</taxon>
        <taxon>Kitasatosporales</taxon>
        <taxon>Streptomycetaceae</taxon>
        <taxon>Streptomyces</taxon>
    </lineage>
</organism>
<feature type="region of interest" description="Disordered" evidence="1">
    <location>
        <begin position="1"/>
        <end position="24"/>
    </location>
</feature>
<name>H9BDW9_9ACTN</name>
<sequence length="317" mass="33521">MDAAPGTARTAAGTSVPPVLPVDAERPAARRTLAMEEGTPRQWEGLGLHGVPEAVEAALGPAAELVVAARGGGRSPLPGLVFAQPCLGRSAGVARDLPVSVVWETGVALAIARALDRPAVIGLCVYEEILQQPHRDAEFTALGAAVARTVEALGRLLGVAVTARVETAAPRAAEVPARRLYGLYTPFSESTYPRGFPNEAEVLRAFSAYCGRYEDAARREASLWVTEGVHLAKAALLGLGPGVPFLATTPLPDPAHPGRLLQDAPAATRVTLERRSALPADWWPEQALERALGTGLRRLTEDFHALIEDFHDPAGDR</sequence>
<protein>
    <submittedName>
        <fullName evidence="2">Uncharacterized protein</fullName>
    </submittedName>
</protein>
<evidence type="ECO:0000256" key="1">
    <source>
        <dbReference type="SAM" id="MobiDB-lite"/>
    </source>
</evidence>
<gene>
    <name evidence="2" type="primary">milJ</name>
</gene>
<evidence type="ECO:0000313" key="2">
    <source>
        <dbReference type="EMBL" id="AFD20750.1"/>
    </source>
</evidence>
<dbReference type="AlphaFoldDB" id="H9BDW9"/>
<reference evidence="2" key="1">
    <citation type="submission" date="2011-11" db="EMBL/GenBank/DDBJ databases">
        <title>Identification and Characterization of Mildiomycin Biosynthesis Gene Cluster in Streptoveticillum remofaciens ZJU5119, and Biochemical Characterization and in vitro Assay of MilC, a Hydroxymethylcytosylglucuronic Acid Synthetase in the Biosynthesis of Mildiomycin.</title>
        <authorList>
            <person name="Wu J."/>
            <person name="Li L."/>
            <person name="He X."/>
        </authorList>
    </citation>
    <scope>NUCLEOTIDE SEQUENCE</scope>
    <source>
        <strain evidence="2">ZJU5119</strain>
    </source>
</reference>
<accession>H9BDW9</accession>
<feature type="compositionally biased region" description="Low complexity" evidence="1">
    <location>
        <begin position="1"/>
        <end position="14"/>
    </location>
</feature>
<proteinExistence type="predicted"/>
<dbReference type="EMBL" id="JN999998">
    <property type="protein sequence ID" value="AFD20750.1"/>
    <property type="molecule type" value="Genomic_DNA"/>
</dbReference>